<dbReference type="InterPro" id="IPR021109">
    <property type="entry name" value="Peptidase_aspartic_dom_sf"/>
</dbReference>
<reference evidence="8" key="1">
    <citation type="submission" date="2020-12" db="UniProtKB">
        <authorList>
            <consortium name="WormBaseParasite"/>
        </authorList>
    </citation>
    <scope>IDENTIFICATION</scope>
    <source>
        <strain evidence="8">MHco3</strain>
    </source>
</reference>
<keyword evidence="4" id="KW-0378">Hydrolase</keyword>
<dbReference type="WBParaSite" id="HCON_00162930-00001">
    <property type="protein sequence ID" value="HCON_00162930-00001"/>
    <property type="gene ID" value="HCON_00162930"/>
</dbReference>
<evidence type="ECO:0000256" key="2">
    <source>
        <dbReference type="PIRSR" id="PIRSR601461-1"/>
    </source>
</evidence>
<evidence type="ECO:0000256" key="1">
    <source>
        <dbReference type="ARBA" id="ARBA00007447"/>
    </source>
</evidence>
<sequence>RMHLVLGLLSVALAGHVLGAAIYQAPLKKIESVQTRMIRSGTWPKYVKERNAMRMKLAQNSNTYPHPVEDYADNEYLGEITIGTPEQHFQVILDTGSANLWVPDKKCVRGLKEVCEQPKCAYGMICAVFCPNKLCCDKELRINRKSGNPCQGKDYFDPAKSFSYVKLVNRTDFEIRFGERFAKGFFGNDTVRFGAAGSNRLIAPGTVFGQAESIGRIFARNSIGGILGLGFRSLAVGGVNPPFKQAVDLGLVEPIFTVYLKRLGVLARGEYGGVLTYGGLDKEDCGDVIAYENLSKAMFWQFRLKEFSAGKLKLTDGWEAISDTSTSSVGVPSAIANQTASSAGAEYDYFYEVYVINCNSTVTFNLTIGSNVYVIEPTNLISKGEIWCSLRLLSLGSSGVFGPQWVLGSPFIRQYCNIYDVGNKKIGFARPLEK</sequence>
<keyword evidence="4" id="KW-0645">Protease</keyword>
<dbReference type="SUPFAM" id="SSF50630">
    <property type="entry name" value="Acid proteases"/>
    <property type="match status" value="1"/>
</dbReference>
<dbReference type="InterPro" id="IPR034164">
    <property type="entry name" value="Pepsin-like_dom"/>
</dbReference>
<dbReference type="Proteomes" id="UP000025227">
    <property type="component" value="Unplaced"/>
</dbReference>
<feature type="active site" evidence="2">
    <location>
        <position position="323"/>
    </location>
</feature>
<dbReference type="GO" id="GO:0004190">
    <property type="term" value="F:aspartic-type endopeptidase activity"/>
    <property type="evidence" value="ECO:0007669"/>
    <property type="project" value="UniProtKB-KW"/>
</dbReference>
<dbReference type="CDD" id="cd05471">
    <property type="entry name" value="pepsin_like"/>
    <property type="match status" value="1"/>
</dbReference>
<dbReference type="PROSITE" id="PS00141">
    <property type="entry name" value="ASP_PROTEASE"/>
    <property type="match status" value="1"/>
</dbReference>
<dbReference type="GO" id="GO:0005764">
    <property type="term" value="C:lysosome"/>
    <property type="evidence" value="ECO:0007669"/>
    <property type="project" value="TreeGrafter"/>
</dbReference>
<dbReference type="Pfam" id="PF00026">
    <property type="entry name" value="Asp"/>
    <property type="match status" value="1"/>
</dbReference>
<feature type="domain" description="Peptidase A1" evidence="6">
    <location>
        <begin position="76"/>
        <end position="429"/>
    </location>
</feature>
<evidence type="ECO:0000256" key="4">
    <source>
        <dbReference type="RuleBase" id="RU000454"/>
    </source>
</evidence>
<dbReference type="InterPro" id="IPR001461">
    <property type="entry name" value="Aspartic_peptidase_A1"/>
</dbReference>
<dbReference type="OMA" id="CAYGMIC"/>
<feature type="disulfide bond" evidence="3">
    <location>
        <begin position="107"/>
        <end position="150"/>
    </location>
</feature>
<dbReference type="InterPro" id="IPR033121">
    <property type="entry name" value="PEPTIDASE_A1"/>
</dbReference>
<dbReference type="PANTHER" id="PTHR47966">
    <property type="entry name" value="BETA-SITE APP-CLEAVING ENZYME, ISOFORM A-RELATED"/>
    <property type="match status" value="1"/>
</dbReference>
<dbReference type="PRINTS" id="PR00792">
    <property type="entry name" value="PEPSIN"/>
</dbReference>
<feature type="signal peptide" evidence="5">
    <location>
        <begin position="1"/>
        <end position="19"/>
    </location>
</feature>
<protein>
    <submittedName>
        <fullName evidence="8">Peptidase A1 domain-containing protein</fullName>
    </submittedName>
</protein>
<keyword evidence="5" id="KW-0732">Signal</keyword>
<dbReference type="PANTHER" id="PTHR47966:SF45">
    <property type="entry name" value="PEPTIDASE A1 DOMAIN-CONTAINING PROTEIN"/>
    <property type="match status" value="1"/>
</dbReference>
<accession>A0A7I4YZ08</accession>
<evidence type="ECO:0000313" key="8">
    <source>
        <dbReference type="WBParaSite" id="HCON_00162930-00001"/>
    </source>
</evidence>
<organism evidence="7 8">
    <name type="scientific">Haemonchus contortus</name>
    <name type="common">Barber pole worm</name>
    <dbReference type="NCBI Taxonomy" id="6289"/>
    <lineage>
        <taxon>Eukaryota</taxon>
        <taxon>Metazoa</taxon>
        <taxon>Ecdysozoa</taxon>
        <taxon>Nematoda</taxon>
        <taxon>Chromadorea</taxon>
        <taxon>Rhabditida</taxon>
        <taxon>Rhabditina</taxon>
        <taxon>Rhabditomorpha</taxon>
        <taxon>Strongyloidea</taxon>
        <taxon>Trichostrongylidae</taxon>
        <taxon>Haemonchus</taxon>
    </lineage>
</organism>
<keyword evidence="4" id="KW-0064">Aspartyl protease</keyword>
<comment type="similarity">
    <text evidence="1 4">Belongs to the peptidase A1 family.</text>
</comment>
<evidence type="ECO:0000256" key="5">
    <source>
        <dbReference type="SAM" id="SignalP"/>
    </source>
</evidence>
<dbReference type="PROSITE" id="PS51767">
    <property type="entry name" value="PEPTIDASE_A1"/>
    <property type="match status" value="1"/>
</dbReference>
<keyword evidence="3" id="KW-1015">Disulfide bond</keyword>
<feature type="active site" evidence="2">
    <location>
        <position position="94"/>
    </location>
</feature>
<dbReference type="Gene3D" id="2.40.70.10">
    <property type="entry name" value="Acid Proteases"/>
    <property type="match status" value="3"/>
</dbReference>
<evidence type="ECO:0000259" key="6">
    <source>
        <dbReference type="PROSITE" id="PS51767"/>
    </source>
</evidence>
<dbReference type="GO" id="GO:0006508">
    <property type="term" value="P:proteolysis"/>
    <property type="evidence" value="ECO:0007669"/>
    <property type="project" value="UniProtKB-KW"/>
</dbReference>
<dbReference type="InterPro" id="IPR001969">
    <property type="entry name" value="Aspartic_peptidase_AS"/>
</dbReference>
<dbReference type="OrthoDB" id="5839471at2759"/>
<evidence type="ECO:0000313" key="7">
    <source>
        <dbReference type="Proteomes" id="UP000025227"/>
    </source>
</evidence>
<proteinExistence type="inferred from homology"/>
<evidence type="ECO:0000256" key="3">
    <source>
        <dbReference type="PIRSR" id="PIRSR601461-2"/>
    </source>
</evidence>
<keyword evidence="7" id="KW-1185">Reference proteome</keyword>
<dbReference type="AlphaFoldDB" id="A0A7I4YZ08"/>
<name>A0A7I4YZ08_HAECO</name>
<feature type="chain" id="PRO_5029521672" evidence="5">
    <location>
        <begin position="20"/>
        <end position="434"/>
    </location>
</feature>